<name>A0A9P5P4I6_9AGAR</name>
<evidence type="ECO:0000313" key="3">
    <source>
        <dbReference type="Proteomes" id="UP000772434"/>
    </source>
</evidence>
<proteinExistence type="predicted"/>
<evidence type="ECO:0000313" key="2">
    <source>
        <dbReference type="EMBL" id="KAF9058664.1"/>
    </source>
</evidence>
<sequence>MGIKSNGKITYSLSTVGGKAVLDLKAACAEGRSMCIQSATLVSLDITLEINSITNLVENGSAIVRNRIAKAVLATEIRAELIMGIVGIGIAIASGIMSIVDNGVGGGHIRNVLVYYYRTAKKDRDSDTGKVSIYPGHKLHNWKVVRSRKNWTFNSAVTAKKEGSDESISVFVQTFEGPGAKQLFLKRLEFSRGLVNGHHLNIVGIPPSTKSNTQTDSHYIVYERAHRKDTCRLLATALVKGEKETTAVGLKTVYGIVSALAHLSKVASSLCLAQIHIEIFTEANHTVWREKLDRYLGLADTDFDFGHNGPSDDEGHPNQSQSSAVGLSAQPSRNEWESSSHQRRRELIWKSLASDMPL</sequence>
<feature type="compositionally biased region" description="Polar residues" evidence="1">
    <location>
        <begin position="317"/>
        <end position="333"/>
    </location>
</feature>
<dbReference type="EMBL" id="JADNRY010000359">
    <property type="protein sequence ID" value="KAF9058664.1"/>
    <property type="molecule type" value="Genomic_DNA"/>
</dbReference>
<comment type="caution">
    <text evidence="2">The sequence shown here is derived from an EMBL/GenBank/DDBJ whole genome shotgun (WGS) entry which is preliminary data.</text>
</comment>
<accession>A0A9P5P4I6</accession>
<dbReference type="OrthoDB" id="3026831at2759"/>
<keyword evidence="3" id="KW-1185">Reference proteome</keyword>
<organism evidence="2 3">
    <name type="scientific">Rhodocollybia butyracea</name>
    <dbReference type="NCBI Taxonomy" id="206335"/>
    <lineage>
        <taxon>Eukaryota</taxon>
        <taxon>Fungi</taxon>
        <taxon>Dikarya</taxon>
        <taxon>Basidiomycota</taxon>
        <taxon>Agaricomycotina</taxon>
        <taxon>Agaricomycetes</taxon>
        <taxon>Agaricomycetidae</taxon>
        <taxon>Agaricales</taxon>
        <taxon>Marasmiineae</taxon>
        <taxon>Omphalotaceae</taxon>
        <taxon>Rhodocollybia</taxon>
    </lineage>
</organism>
<reference evidence="2" key="1">
    <citation type="submission" date="2020-11" db="EMBL/GenBank/DDBJ databases">
        <authorList>
            <consortium name="DOE Joint Genome Institute"/>
            <person name="Ahrendt S."/>
            <person name="Riley R."/>
            <person name="Andreopoulos W."/>
            <person name="Labutti K."/>
            <person name="Pangilinan J."/>
            <person name="Ruiz-Duenas F.J."/>
            <person name="Barrasa J.M."/>
            <person name="Sanchez-Garcia M."/>
            <person name="Camarero S."/>
            <person name="Miyauchi S."/>
            <person name="Serrano A."/>
            <person name="Linde D."/>
            <person name="Babiker R."/>
            <person name="Drula E."/>
            <person name="Ayuso-Fernandez I."/>
            <person name="Pacheco R."/>
            <person name="Padilla G."/>
            <person name="Ferreira P."/>
            <person name="Barriuso J."/>
            <person name="Kellner H."/>
            <person name="Castanera R."/>
            <person name="Alfaro M."/>
            <person name="Ramirez L."/>
            <person name="Pisabarro A.G."/>
            <person name="Kuo A."/>
            <person name="Tritt A."/>
            <person name="Lipzen A."/>
            <person name="He G."/>
            <person name="Yan M."/>
            <person name="Ng V."/>
            <person name="Cullen D."/>
            <person name="Martin F."/>
            <person name="Rosso M.-N."/>
            <person name="Henrissat B."/>
            <person name="Hibbett D."/>
            <person name="Martinez A.T."/>
            <person name="Grigoriev I.V."/>
        </authorList>
    </citation>
    <scope>NUCLEOTIDE SEQUENCE</scope>
    <source>
        <strain evidence="2">AH 40177</strain>
    </source>
</reference>
<protein>
    <submittedName>
        <fullName evidence="2">Uncharacterized protein</fullName>
    </submittedName>
</protein>
<feature type="compositionally biased region" description="Basic and acidic residues" evidence="1">
    <location>
        <begin position="334"/>
        <end position="343"/>
    </location>
</feature>
<dbReference type="Proteomes" id="UP000772434">
    <property type="component" value="Unassembled WGS sequence"/>
</dbReference>
<evidence type="ECO:0000256" key="1">
    <source>
        <dbReference type="SAM" id="MobiDB-lite"/>
    </source>
</evidence>
<feature type="region of interest" description="Disordered" evidence="1">
    <location>
        <begin position="306"/>
        <end position="343"/>
    </location>
</feature>
<gene>
    <name evidence="2" type="ORF">BDP27DRAFT_1505668</name>
</gene>
<dbReference type="AlphaFoldDB" id="A0A9P5P4I6"/>